<dbReference type="Pfam" id="PF02391">
    <property type="entry name" value="MoaE"/>
    <property type="match status" value="1"/>
</dbReference>
<evidence type="ECO:0000313" key="2">
    <source>
        <dbReference type="Proteomes" id="UP000036403"/>
    </source>
</evidence>
<dbReference type="AlphaFoldDB" id="A0A0J7KIG6"/>
<comment type="caution">
    <text evidence="1">The sequence shown here is derived from an EMBL/GenBank/DDBJ whole genome shotgun (WGS) entry which is preliminary data.</text>
</comment>
<proteinExistence type="predicted"/>
<dbReference type="STRING" id="67767.A0A0J7KIG6"/>
<dbReference type="EMBL" id="LBMM01006906">
    <property type="protein sequence ID" value="KMQ90218.1"/>
    <property type="molecule type" value="Genomic_DNA"/>
</dbReference>
<dbReference type="InterPro" id="IPR036563">
    <property type="entry name" value="MoaE_sf"/>
</dbReference>
<sequence length="164" mass="18294">MKEEGFFLSSQPVDVEKWAKALQKPEAGGYCAFEGWVRNHNEGQSVSGLEYEIYEALAQKEGEKIIAEALEKFDIAGVSAFHRHGNLKIGDMAVWVGASAAHRDDAFKACRYVIDAIKFRVPVWKKEHYKTGEAKWVACHQCAAAGSDADHAHHHGAECNRTHR</sequence>
<dbReference type="Proteomes" id="UP000036403">
    <property type="component" value="Unassembled WGS sequence"/>
</dbReference>
<dbReference type="SUPFAM" id="SSF54690">
    <property type="entry name" value="Molybdopterin synthase subunit MoaE"/>
    <property type="match status" value="1"/>
</dbReference>
<dbReference type="InterPro" id="IPR003448">
    <property type="entry name" value="Mopterin_biosynth_MoaE"/>
</dbReference>
<dbReference type="GO" id="GO:0006777">
    <property type="term" value="P:Mo-molybdopterin cofactor biosynthetic process"/>
    <property type="evidence" value="ECO:0007669"/>
    <property type="project" value="InterPro"/>
</dbReference>
<dbReference type="PANTHER" id="PTHR23404">
    <property type="entry name" value="MOLYBDOPTERIN SYNTHASE RELATED"/>
    <property type="match status" value="1"/>
</dbReference>
<dbReference type="OrthoDB" id="5531344at2759"/>
<dbReference type="Gene3D" id="3.90.1170.40">
    <property type="entry name" value="Molybdopterin biosynthesis MoaE subunit"/>
    <property type="match status" value="1"/>
</dbReference>
<accession>A0A0J7KIG6</accession>
<reference evidence="1 2" key="1">
    <citation type="submission" date="2015-04" db="EMBL/GenBank/DDBJ databases">
        <title>Lasius niger genome sequencing.</title>
        <authorList>
            <person name="Konorov E.A."/>
            <person name="Nikitin M.A."/>
            <person name="Kirill M.V."/>
            <person name="Chang P."/>
        </authorList>
    </citation>
    <scope>NUCLEOTIDE SEQUENCE [LARGE SCALE GENOMIC DNA]</scope>
    <source>
        <tissue evidence="1">Whole</tissue>
    </source>
</reference>
<name>A0A0J7KIG6_LASNI</name>
<keyword evidence="2" id="KW-1185">Reference proteome</keyword>
<protein>
    <submittedName>
        <fullName evidence="1">Molybdopterin converting subunit 2</fullName>
    </submittedName>
</protein>
<dbReference type="CDD" id="cd00756">
    <property type="entry name" value="MoaE"/>
    <property type="match status" value="1"/>
</dbReference>
<organism evidence="1 2">
    <name type="scientific">Lasius niger</name>
    <name type="common">Black garden ant</name>
    <dbReference type="NCBI Taxonomy" id="67767"/>
    <lineage>
        <taxon>Eukaryota</taxon>
        <taxon>Metazoa</taxon>
        <taxon>Ecdysozoa</taxon>
        <taxon>Arthropoda</taxon>
        <taxon>Hexapoda</taxon>
        <taxon>Insecta</taxon>
        <taxon>Pterygota</taxon>
        <taxon>Neoptera</taxon>
        <taxon>Endopterygota</taxon>
        <taxon>Hymenoptera</taxon>
        <taxon>Apocrita</taxon>
        <taxon>Aculeata</taxon>
        <taxon>Formicoidea</taxon>
        <taxon>Formicidae</taxon>
        <taxon>Formicinae</taxon>
        <taxon>Lasius</taxon>
        <taxon>Lasius</taxon>
    </lineage>
</organism>
<evidence type="ECO:0000313" key="1">
    <source>
        <dbReference type="EMBL" id="KMQ90218.1"/>
    </source>
</evidence>
<dbReference type="PaxDb" id="67767-A0A0J7KIG6"/>
<gene>
    <name evidence="1" type="ORF">RF55_10053</name>
</gene>